<reference evidence="4" key="1">
    <citation type="journal article" date="2014" name="Int. J. Syst. Evol. Microbiol.">
        <title>Complete genome sequence of Corynebacterium casei LMG S-19264T (=DSM 44701T), isolated from a smear-ripened cheese.</title>
        <authorList>
            <consortium name="US DOE Joint Genome Institute (JGI-PGF)"/>
            <person name="Walter F."/>
            <person name="Albersmeier A."/>
            <person name="Kalinowski J."/>
            <person name="Ruckert C."/>
        </authorList>
    </citation>
    <scope>NUCLEOTIDE SEQUENCE</scope>
    <source>
        <strain evidence="4">CGMCC 1.15762</strain>
    </source>
</reference>
<dbReference type="EMBL" id="BMJV01000005">
    <property type="protein sequence ID" value="GGG75804.1"/>
    <property type="molecule type" value="Genomic_DNA"/>
</dbReference>
<gene>
    <name evidence="4" type="ORF">GCM10011415_25550</name>
</gene>
<dbReference type="AlphaFoldDB" id="A0A8J2ZL27"/>
<dbReference type="RefSeq" id="WP_188790615.1">
    <property type="nucleotide sequence ID" value="NZ_BMJV01000005.1"/>
</dbReference>
<dbReference type="Gene3D" id="1.10.287.1260">
    <property type="match status" value="1"/>
</dbReference>
<evidence type="ECO:0000313" key="5">
    <source>
        <dbReference type="Proteomes" id="UP000617145"/>
    </source>
</evidence>
<keyword evidence="5" id="KW-1185">Reference proteome</keyword>
<keyword evidence="2" id="KW-0732">Signal</keyword>
<keyword evidence="1" id="KW-1133">Transmembrane helix</keyword>
<dbReference type="PANTHER" id="PTHR30566">
    <property type="entry name" value="YNAI-RELATED MECHANOSENSITIVE ION CHANNEL"/>
    <property type="match status" value="1"/>
</dbReference>
<keyword evidence="1" id="KW-0472">Membrane</keyword>
<dbReference type="Proteomes" id="UP000617145">
    <property type="component" value="Unassembled WGS sequence"/>
</dbReference>
<feature type="domain" description="Mechanosensitive ion channel MscS" evidence="3">
    <location>
        <begin position="382"/>
        <end position="448"/>
    </location>
</feature>
<feature type="transmembrane region" description="Helical" evidence="1">
    <location>
        <begin position="358"/>
        <end position="379"/>
    </location>
</feature>
<feature type="transmembrane region" description="Helical" evidence="1">
    <location>
        <begin position="278"/>
        <end position="297"/>
    </location>
</feature>
<proteinExistence type="predicted"/>
<evidence type="ECO:0000259" key="3">
    <source>
        <dbReference type="Pfam" id="PF00924"/>
    </source>
</evidence>
<sequence>MIYRLNFLVTFVSAVFLLFLPVQAQENSQLDRWYEENFVNRGLGDAPDNIDRSTPRSSLESFMFRADAEDWAGAAHMLDLSSIPDDEQASVGPERAEQFATLLDRKIMIDWYDLHDRPDGVDAQTTDSPMAGQPRRSLLLWYVKLGNRPIPIRINRVKPAFGEPVWVVSKQTVSALPALAEAYGPTELELMLPDEMRSKAFWGLRWWEVVAFPLVVLLTAGIGYAANQLMSRGLGRTHRDAPTSWIVALRAPVTLAIVSVSMALLTRHVFVFSGRIDTIISPLVILGLVGATLWFIVNLADVVLSRLVNFESDQLAEMGDGMEQRRNVATRISAARRAAIVIVILVGAGITINEASVMRSLGISLLASAGTATIILAYAGRNVLTNIMASLQIALNQSARIGDKVVFRGNFCSVERIHFTFVQLRIWTGVRLIVPVVDFVAEPFENWTMQDPFQQQEIYLRLSHAADIEPLRRRYHEILDEIEGIADRPEMRGVFVTGHDALGQTVLFLVPCPDPNVAWGLATEARERLLVAARELNSDAHSYFPESAPASAT</sequence>
<accession>A0A8J2ZL27</accession>
<protein>
    <recommendedName>
        <fullName evidence="3">Mechanosensitive ion channel MscS domain-containing protein</fullName>
    </recommendedName>
</protein>
<dbReference type="InterPro" id="IPR010920">
    <property type="entry name" value="LSM_dom_sf"/>
</dbReference>
<reference evidence="4" key="2">
    <citation type="submission" date="2020-09" db="EMBL/GenBank/DDBJ databases">
        <authorList>
            <person name="Sun Q."/>
            <person name="Zhou Y."/>
        </authorList>
    </citation>
    <scope>NUCLEOTIDE SEQUENCE</scope>
    <source>
        <strain evidence="4">CGMCC 1.15762</strain>
    </source>
</reference>
<feature type="transmembrane region" description="Helical" evidence="1">
    <location>
        <begin position="334"/>
        <end position="352"/>
    </location>
</feature>
<feature type="chain" id="PRO_5035176789" description="Mechanosensitive ion channel MscS domain-containing protein" evidence="2">
    <location>
        <begin position="25"/>
        <end position="553"/>
    </location>
</feature>
<evidence type="ECO:0000256" key="1">
    <source>
        <dbReference type="SAM" id="Phobius"/>
    </source>
</evidence>
<keyword evidence="1" id="KW-0812">Transmembrane</keyword>
<dbReference type="PANTHER" id="PTHR30566:SF25">
    <property type="entry name" value="INNER MEMBRANE PROTEIN"/>
    <property type="match status" value="1"/>
</dbReference>
<evidence type="ECO:0000313" key="4">
    <source>
        <dbReference type="EMBL" id="GGG75804.1"/>
    </source>
</evidence>
<feature type="transmembrane region" description="Helical" evidence="1">
    <location>
        <begin position="206"/>
        <end position="226"/>
    </location>
</feature>
<dbReference type="Pfam" id="PF00924">
    <property type="entry name" value="MS_channel_2nd"/>
    <property type="match status" value="1"/>
</dbReference>
<organism evidence="4 5">
    <name type="scientific">Salipiger pallidus</name>
    <dbReference type="NCBI Taxonomy" id="1775170"/>
    <lineage>
        <taxon>Bacteria</taxon>
        <taxon>Pseudomonadati</taxon>
        <taxon>Pseudomonadota</taxon>
        <taxon>Alphaproteobacteria</taxon>
        <taxon>Rhodobacterales</taxon>
        <taxon>Roseobacteraceae</taxon>
        <taxon>Salipiger</taxon>
    </lineage>
</organism>
<feature type="signal peptide" evidence="2">
    <location>
        <begin position="1"/>
        <end position="24"/>
    </location>
</feature>
<evidence type="ECO:0000256" key="2">
    <source>
        <dbReference type="SAM" id="SignalP"/>
    </source>
</evidence>
<dbReference type="SUPFAM" id="SSF50182">
    <property type="entry name" value="Sm-like ribonucleoproteins"/>
    <property type="match status" value="1"/>
</dbReference>
<name>A0A8J2ZL27_9RHOB</name>
<dbReference type="GO" id="GO:0008381">
    <property type="term" value="F:mechanosensitive monoatomic ion channel activity"/>
    <property type="evidence" value="ECO:0007669"/>
    <property type="project" value="UniProtKB-ARBA"/>
</dbReference>
<dbReference type="GO" id="GO:0016020">
    <property type="term" value="C:membrane"/>
    <property type="evidence" value="ECO:0007669"/>
    <property type="project" value="InterPro"/>
</dbReference>
<feature type="transmembrane region" description="Helical" evidence="1">
    <location>
        <begin position="247"/>
        <end position="266"/>
    </location>
</feature>
<comment type="caution">
    <text evidence="4">The sequence shown here is derived from an EMBL/GenBank/DDBJ whole genome shotgun (WGS) entry which is preliminary data.</text>
</comment>
<dbReference type="InterPro" id="IPR006685">
    <property type="entry name" value="MscS_channel_2nd"/>
</dbReference>